<dbReference type="Pfam" id="PF02674">
    <property type="entry name" value="Colicin_V"/>
    <property type="match status" value="1"/>
</dbReference>
<dbReference type="InterPro" id="IPR052719">
    <property type="entry name" value="CvpA-like"/>
</dbReference>
<evidence type="ECO:0000256" key="5">
    <source>
        <dbReference type="SAM" id="Phobius"/>
    </source>
</evidence>
<evidence type="ECO:0000256" key="4">
    <source>
        <dbReference type="ARBA" id="ARBA00023136"/>
    </source>
</evidence>
<evidence type="ECO:0000256" key="2">
    <source>
        <dbReference type="ARBA" id="ARBA00022692"/>
    </source>
</evidence>
<dbReference type="Proteomes" id="UP000315037">
    <property type="component" value="Unassembled WGS sequence"/>
</dbReference>
<keyword evidence="7" id="KW-1185">Reference proteome</keyword>
<dbReference type="GO" id="GO:0016020">
    <property type="term" value="C:membrane"/>
    <property type="evidence" value="ECO:0007669"/>
    <property type="project" value="UniProtKB-SubCell"/>
</dbReference>
<evidence type="ECO:0000256" key="3">
    <source>
        <dbReference type="ARBA" id="ARBA00022989"/>
    </source>
</evidence>
<proteinExistence type="predicted"/>
<gene>
    <name evidence="6" type="ORF">E3202_07400</name>
</gene>
<dbReference type="PANTHER" id="PTHR36926:SF1">
    <property type="entry name" value="COLICIN V PRODUCTION PROTEIN"/>
    <property type="match status" value="1"/>
</dbReference>
<dbReference type="AlphaFoldDB" id="A0A506UM56"/>
<comment type="caution">
    <text evidence="6">The sequence shown here is derived from an EMBL/GenBank/DDBJ whole genome shotgun (WGS) entry which is preliminary data.</text>
</comment>
<keyword evidence="2 5" id="KW-0812">Transmembrane</keyword>
<feature type="transmembrane region" description="Helical" evidence="5">
    <location>
        <begin position="92"/>
        <end position="110"/>
    </location>
</feature>
<feature type="transmembrane region" description="Helical" evidence="5">
    <location>
        <begin position="122"/>
        <end position="149"/>
    </location>
</feature>
<evidence type="ECO:0000256" key="1">
    <source>
        <dbReference type="ARBA" id="ARBA00004141"/>
    </source>
</evidence>
<dbReference type="PANTHER" id="PTHR36926">
    <property type="entry name" value="COLICIN V PRODUCTION PROTEIN"/>
    <property type="match status" value="1"/>
</dbReference>
<dbReference type="RefSeq" id="WP_141451602.1">
    <property type="nucleotide sequence ID" value="NZ_CP038143.1"/>
</dbReference>
<organism evidence="6 7">
    <name type="scientific">Oecophyllibacter saccharovorans</name>
    <dbReference type="NCBI Taxonomy" id="2558360"/>
    <lineage>
        <taxon>Bacteria</taxon>
        <taxon>Pseudomonadati</taxon>
        <taxon>Pseudomonadota</taxon>
        <taxon>Alphaproteobacteria</taxon>
        <taxon>Acetobacterales</taxon>
        <taxon>Acetobacteraceae</taxon>
        <taxon>Oecophyllibacter</taxon>
    </lineage>
</organism>
<name>A0A506UM56_9PROT</name>
<comment type="subcellular location">
    <subcellularLocation>
        <location evidence="1">Membrane</location>
        <topology evidence="1">Multi-pass membrane protein</topology>
    </subcellularLocation>
</comment>
<dbReference type="OrthoDB" id="9806894at2"/>
<feature type="transmembrane region" description="Helical" evidence="5">
    <location>
        <begin position="20"/>
        <end position="39"/>
    </location>
</feature>
<evidence type="ECO:0000313" key="6">
    <source>
        <dbReference type="EMBL" id="TPW34312.1"/>
    </source>
</evidence>
<dbReference type="EMBL" id="SORZ01000002">
    <property type="protein sequence ID" value="TPW34312.1"/>
    <property type="molecule type" value="Genomic_DNA"/>
</dbReference>
<reference evidence="6 7" key="1">
    <citation type="submission" date="2019-03" db="EMBL/GenBank/DDBJ databases">
        <title>The complete genome sequence of Neokomagataea sp. Jb2 NBRC113641.</title>
        <authorList>
            <person name="Chua K.-O."/>
            <person name="Chan K.-G."/>
            <person name="See-Too W.-S."/>
        </authorList>
    </citation>
    <scope>NUCLEOTIDE SEQUENCE [LARGE SCALE GENOMIC DNA]</scope>
    <source>
        <strain evidence="6 7">Jb2</strain>
    </source>
</reference>
<keyword evidence="3 5" id="KW-1133">Transmembrane helix</keyword>
<sequence length="193" mass="20316">MSDTTQLGAGGHPGAGFLEHLGVVDISFLVILALSVLWGMVRGFSRETGGVLVWIGAIWAAFRIGDVVVALADRTVAPMLRDSAFFHGTLRFAVFLVSLMVLGICARLVARQLRGVLSGGVDAVLGAVFGLLRGYVILVLVFLVLAWAAPDWLADLVRGSVIGPWILRGVAFVQGHLPASLTHQLQAGLPPGA</sequence>
<protein>
    <submittedName>
        <fullName evidence="6">CvpA family protein</fullName>
    </submittedName>
</protein>
<accession>A0A506UM56</accession>
<evidence type="ECO:0000313" key="7">
    <source>
        <dbReference type="Proteomes" id="UP000315037"/>
    </source>
</evidence>
<dbReference type="InterPro" id="IPR003825">
    <property type="entry name" value="Colicin-V_CvpA"/>
</dbReference>
<keyword evidence="4 5" id="KW-0472">Membrane</keyword>
<dbReference type="GO" id="GO:0009403">
    <property type="term" value="P:toxin biosynthetic process"/>
    <property type="evidence" value="ECO:0007669"/>
    <property type="project" value="InterPro"/>
</dbReference>
<feature type="transmembrane region" description="Helical" evidence="5">
    <location>
        <begin position="51"/>
        <end position="72"/>
    </location>
</feature>